<sequence>MSKKDKDIYSVKVVLLNQLNTMEKESMLSENKKLEAAQATEEAKKLQQNVQALRVATQNKDNEIGRLHAEALVAQQKLHEMDSLLKEKDESIEKLHTENIGLRAVKDFVWSQFRIKEQELLDYAVLLKNKEVAAAQATEAAQKLVKENRTMEAEVVDYGNKLLILEDKLKETRSLVKEKDEEIQELRNRQPETTSLKRKCASSLSNETSKKRRRDIIGMHIASIRRCKSGRQCFGRRTMQIFVKTTNSRTYTLKVKSSSTIRDVEGKIRDRDHSLDCFGLIFAGKKLKDERTLAYYNIKNLSTLELDLYLHISVKTVTGKIIDIGVWSSDTIKHVKVVIHSQEGIPSYEQHLIFASKQLEDGRTLAYYKIENSCTLELVRWLHIYVKTLTSKTIIFAVLSSCKIEDVKAMIYGQEGIPLSAQRLIFAGKQLEDGRTLADYGIQTFSTLHLVLRLRGGRVIGIKTRTGNTIFPTGVWTNNTIEDFKAMIHKEEGIPPSQQHLFIAGKPLENDRTLGSYISHDSDIIYVSPDSDVVIHLLSRRAAASSDCGQGAQAAEQAGTCARLSVMRRGPICLSGV</sequence>
<keyword evidence="6" id="KW-1185">Reference proteome</keyword>
<dbReference type="PANTHER" id="PTHR10666">
    <property type="entry name" value="UBIQUITIN"/>
    <property type="match status" value="1"/>
</dbReference>
<protein>
    <recommendedName>
        <fullName evidence="4">Ubiquitin-like domain-containing protein</fullName>
    </recommendedName>
</protein>
<accession>A0A8R7QIH7</accession>
<evidence type="ECO:0000313" key="5">
    <source>
        <dbReference type="EnsemblPlants" id="TuG1812G0500004088.01.T01"/>
    </source>
</evidence>
<feature type="domain" description="Ubiquitin-like" evidence="4">
    <location>
        <begin position="239"/>
        <end position="306"/>
    </location>
</feature>
<feature type="coiled-coil region" evidence="2">
    <location>
        <begin position="29"/>
        <end position="63"/>
    </location>
</feature>
<dbReference type="AlphaFoldDB" id="A0A8R7QIH7"/>
<proteinExistence type="predicted"/>
<reference evidence="6" key="1">
    <citation type="journal article" date="2013" name="Nature">
        <title>Draft genome of the wheat A-genome progenitor Triticum urartu.</title>
        <authorList>
            <person name="Ling H.Q."/>
            <person name="Zhao S."/>
            <person name="Liu D."/>
            <person name="Wang J."/>
            <person name="Sun H."/>
            <person name="Zhang C."/>
            <person name="Fan H."/>
            <person name="Li D."/>
            <person name="Dong L."/>
            <person name="Tao Y."/>
            <person name="Gao C."/>
            <person name="Wu H."/>
            <person name="Li Y."/>
            <person name="Cui Y."/>
            <person name="Guo X."/>
            <person name="Zheng S."/>
            <person name="Wang B."/>
            <person name="Yu K."/>
            <person name="Liang Q."/>
            <person name="Yang W."/>
            <person name="Lou X."/>
            <person name="Chen J."/>
            <person name="Feng M."/>
            <person name="Jian J."/>
            <person name="Zhang X."/>
            <person name="Luo G."/>
            <person name="Jiang Y."/>
            <person name="Liu J."/>
            <person name="Wang Z."/>
            <person name="Sha Y."/>
            <person name="Zhang B."/>
            <person name="Wu H."/>
            <person name="Tang D."/>
            <person name="Shen Q."/>
            <person name="Xue P."/>
            <person name="Zou S."/>
            <person name="Wang X."/>
            <person name="Liu X."/>
            <person name="Wang F."/>
            <person name="Yang Y."/>
            <person name="An X."/>
            <person name="Dong Z."/>
            <person name="Zhang K."/>
            <person name="Zhang X."/>
            <person name="Luo M.C."/>
            <person name="Dvorak J."/>
            <person name="Tong Y."/>
            <person name="Wang J."/>
            <person name="Yang H."/>
            <person name="Li Z."/>
            <person name="Wang D."/>
            <person name="Zhang A."/>
            <person name="Wang J."/>
        </authorList>
    </citation>
    <scope>NUCLEOTIDE SEQUENCE</scope>
    <source>
        <strain evidence="6">cv. G1812</strain>
    </source>
</reference>
<dbReference type="Gramene" id="TuG1812G0500004088.01.T01">
    <property type="protein sequence ID" value="TuG1812G0500004088.01.T01"/>
    <property type="gene ID" value="TuG1812G0500004088.01"/>
</dbReference>
<feature type="domain" description="Ubiquitin-like" evidence="4">
    <location>
        <begin position="382"/>
        <end position="457"/>
    </location>
</feature>
<dbReference type="Pfam" id="PF00240">
    <property type="entry name" value="ubiquitin"/>
    <property type="match status" value="4"/>
</dbReference>
<organism evidence="5 6">
    <name type="scientific">Triticum urartu</name>
    <name type="common">Red wild einkorn</name>
    <name type="synonym">Crithodium urartu</name>
    <dbReference type="NCBI Taxonomy" id="4572"/>
    <lineage>
        <taxon>Eukaryota</taxon>
        <taxon>Viridiplantae</taxon>
        <taxon>Streptophyta</taxon>
        <taxon>Embryophyta</taxon>
        <taxon>Tracheophyta</taxon>
        <taxon>Spermatophyta</taxon>
        <taxon>Magnoliopsida</taxon>
        <taxon>Liliopsida</taxon>
        <taxon>Poales</taxon>
        <taxon>Poaceae</taxon>
        <taxon>BOP clade</taxon>
        <taxon>Pooideae</taxon>
        <taxon>Triticodae</taxon>
        <taxon>Triticeae</taxon>
        <taxon>Triticinae</taxon>
        <taxon>Triticum</taxon>
    </lineage>
</organism>
<reference evidence="5" key="3">
    <citation type="submission" date="2022-06" db="UniProtKB">
        <authorList>
            <consortium name="EnsemblPlants"/>
        </authorList>
    </citation>
    <scope>IDENTIFICATION</scope>
</reference>
<dbReference type="GO" id="GO:0003729">
    <property type="term" value="F:mRNA binding"/>
    <property type="evidence" value="ECO:0007669"/>
    <property type="project" value="UniProtKB-ARBA"/>
</dbReference>
<name>A0A8R7QIH7_TRIUA</name>
<dbReference type="FunFam" id="3.10.20.90:FF:000160">
    <property type="entry name" value="Polyubiquitin-C"/>
    <property type="match status" value="1"/>
</dbReference>
<feature type="domain" description="Ubiquitin-like" evidence="4">
    <location>
        <begin position="310"/>
        <end position="379"/>
    </location>
</feature>
<dbReference type="InterPro" id="IPR000626">
    <property type="entry name" value="Ubiquitin-like_dom"/>
</dbReference>
<evidence type="ECO:0000313" key="6">
    <source>
        <dbReference type="Proteomes" id="UP000015106"/>
    </source>
</evidence>
<dbReference type="Gene3D" id="3.10.20.90">
    <property type="entry name" value="Phosphatidylinositol 3-kinase Catalytic Subunit, Chain A, domain 1"/>
    <property type="match status" value="4"/>
</dbReference>
<evidence type="ECO:0000256" key="1">
    <source>
        <dbReference type="ARBA" id="ARBA00022499"/>
    </source>
</evidence>
<dbReference type="InterPro" id="IPR029071">
    <property type="entry name" value="Ubiquitin-like_domsf"/>
</dbReference>
<dbReference type="InterPro" id="IPR019956">
    <property type="entry name" value="Ubiquitin_dom"/>
</dbReference>
<dbReference type="PROSITE" id="PS50053">
    <property type="entry name" value="UBIQUITIN_2"/>
    <property type="match status" value="4"/>
</dbReference>
<dbReference type="SMART" id="SM00213">
    <property type="entry name" value="UBQ"/>
    <property type="match status" value="4"/>
</dbReference>
<evidence type="ECO:0000259" key="4">
    <source>
        <dbReference type="PROSITE" id="PS50053"/>
    </source>
</evidence>
<keyword evidence="1" id="KW-1017">Isopeptide bond</keyword>
<evidence type="ECO:0000256" key="3">
    <source>
        <dbReference type="SAM" id="MobiDB-lite"/>
    </source>
</evidence>
<dbReference type="Proteomes" id="UP000015106">
    <property type="component" value="Chromosome 5"/>
</dbReference>
<reference evidence="5" key="2">
    <citation type="submission" date="2018-03" db="EMBL/GenBank/DDBJ databases">
        <title>The Triticum urartu genome reveals the dynamic nature of wheat genome evolution.</title>
        <authorList>
            <person name="Ling H."/>
            <person name="Ma B."/>
            <person name="Shi X."/>
            <person name="Liu H."/>
            <person name="Dong L."/>
            <person name="Sun H."/>
            <person name="Cao Y."/>
            <person name="Gao Q."/>
            <person name="Zheng S."/>
            <person name="Li Y."/>
            <person name="Yu Y."/>
            <person name="Du H."/>
            <person name="Qi M."/>
            <person name="Li Y."/>
            <person name="Yu H."/>
            <person name="Cui Y."/>
            <person name="Wang N."/>
            <person name="Chen C."/>
            <person name="Wu H."/>
            <person name="Zhao Y."/>
            <person name="Zhang J."/>
            <person name="Li Y."/>
            <person name="Zhou W."/>
            <person name="Zhang B."/>
            <person name="Hu W."/>
            <person name="Eijk M."/>
            <person name="Tang J."/>
            <person name="Witsenboer H."/>
            <person name="Zhao S."/>
            <person name="Li Z."/>
            <person name="Zhang A."/>
            <person name="Wang D."/>
            <person name="Liang C."/>
        </authorList>
    </citation>
    <scope>NUCLEOTIDE SEQUENCE [LARGE SCALE GENOMIC DNA]</scope>
    <source>
        <strain evidence="5">cv. G1812</strain>
    </source>
</reference>
<dbReference type="InterPro" id="IPR050158">
    <property type="entry name" value="Ubiquitin_ubiquitin-like"/>
</dbReference>
<dbReference type="EnsemblPlants" id="TuG1812G0500004088.01.T01">
    <property type="protein sequence ID" value="TuG1812G0500004088.01.T01"/>
    <property type="gene ID" value="TuG1812G0500004088.01"/>
</dbReference>
<keyword evidence="2" id="KW-0175">Coiled coil</keyword>
<evidence type="ECO:0000256" key="2">
    <source>
        <dbReference type="SAM" id="Coils"/>
    </source>
</evidence>
<dbReference type="PRINTS" id="PR00348">
    <property type="entry name" value="UBIQUITIN"/>
</dbReference>
<feature type="coiled-coil region" evidence="2">
    <location>
        <begin position="127"/>
        <end position="189"/>
    </location>
</feature>
<dbReference type="SUPFAM" id="SSF54236">
    <property type="entry name" value="Ubiquitin-like"/>
    <property type="match status" value="4"/>
</dbReference>
<feature type="domain" description="Ubiquitin-like" evidence="4">
    <location>
        <begin position="460"/>
        <end position="527"/>
    </location>
</feature>
<feature type="region of interest" description="Disordered" evidence="3">
    <location>
        <begin position="190"/>
        <end position="211"/>
    </location>
</feature>